<dbReference type="RefSeq" id="WP_380634757.1">
    <property type="nucleotide sequence ID" value="NZ_JBHSQO010000007.1"/>
</dbReference>
<dbReference type="Proteomes" id="UP001596220">
    <property type="component" value="Unassembled WGS sequence"/>
</dbReference>
<proteinExistence type="predicted"/>
<gene>
    <name evidence="2" type="ORF">ACFP3R_09565</name>
</gene>
<accession>A0ABW1P2P8</accession>
<reference evidence="3" key="1">
    <citation type="journal article" date="2019" name="Int. J. Syst. Evol. Microbiol.">
        <title>The Global Catalogue of Microorganisms (GCM) 10K type strain sequencing project: providing services to taxonomists for standard genome sequencing and annotation.</title>
        <authorList>
            <consortium name="The Broad Institute Genomics Platform"/>
            <consortium name="The Broad Institute Genome Sequencing Center for Infectious Disease"/>
            <person name="Wu L."/>
            <person name="Ma J."/>
        </authorList>
    </citation>
    <scope>NUCLEOTIDE SEQUENCE [LARGE SCALE GENOMIC DNA]</scope>
    <source>
        <strain evidence="3">CGMCC 4.7246</strain>
    </source>
</reference>
<keyword evidence="1" id="KW-1133">Transmembrane helix</keyword>
<keyword evidence="1" id="KW-0812">Transmembrane</keyword>
<name>A0ABW1P2P8_9PSEU</name>
<dbReference type="EMBL" id="JBHSQO010000007">
    <property type="protein sequence ID" value="MFC6089516.1"/>
    <property type="molecule type" value="Genomic_DNA"/>
</dbReference>
<organism evidence="2 3">
    <name type="scientific">Saccharothrix lopnurensis</name>
    <dbReference type="NCBI Taxonomy" id="1670621"/>
    <lineage>
        <taxon>Bacteria</taxon>
        <taxon>Bacillati</taxon>
        <taxon>Actinomycetota</taxon>
        <taxon>Actinomycetes</taxon>
        <taxon>Pseudonocardiales</taxon>
        <taxon>Pseudonocardiaceae</taxon>
        <taxon>Saccharothrix</taxon>
    </lineage>
</organism>
<keyword evidence="3" id="KW-1185">Reference proteome</keyword>
<keyword evidence="1" id="KW-0472">Membrane</keyword>
<evidence type="ECO:0000313" key="3">
    <source>
        <dbReference type="Proteomes" id="UP001596220"/>
    </source>
</evidence>
<evidence type="ECO:0000313" key="2">
    <source>
        <dbReference type="EMBL" id="MFC6089516.1"/>
    </source>
</evidence>
<protein>
    <submittedName>
        <fullName evidence="2">Uncharacterized protein</fullName>
    </submittedName>
</protein>
<feature type="transmembrane region" description="Helical" evidence="1">
    <location>
        <begin position="45"/>
        <end position="64"/>
    </location>
</feature>
<comment type="caution">
    <text evidence="2">The sequence shown here is derived from an EMBL/GenBank/DDBJ whole genome shotgun (WGS) entry which is preliminary data.</text>
</comment>
<evidence type="ECO:0000256" key="1">
    <source>
        <dbReference type="SAM" id="Phobius"/>
    </source>
</evidence>
<sequence>MRGVVSSFEQQVLRLGLAGLLNAGLSVLSLGAVLSAVLGGPAVKSAAVVIAALAALATFVTLVARRHHGEAELALHRKLVARYCNEIQGMTGGPLHIVKWDDVTVVDAGGGAEETIGVRARVENASAHFFRFRIGPAWEQSEKQRSAVACDVRTELVNGEPGPRCDVTRTWRADGRLEVLVHLPSPVRAGADVRIKMAIRWPGMCEPLVVRRRPDDFVLHFAREADEVRYEIVLPDGEDAYFEPVGFDEGDDGYRVEVGTGRSGRVHVVLTACSVPAKHRFGVRLDLK</sequence>
<feature type="transmembrane region" description="Helical" evidence="1">
    <location>
        <begin position="12"/>
        <end position="39"/>
    </location>
</feature>